<keyword evidence="3" id="KW-1185">Reference proteome</keyword>
<accession>A0A7X0JK05</accession>
<keyword evidence="1" id="KW-1133">Transmembrane helix</keyword>
<proteinExistence type="predicted"/>
<organism evidence="2 3">
    <name type="scientific">Rhizobium soli</name>
    <dbReference type="NCBI Taxonomy" id="424798"/>
    <lineage>
        <taxon>Bacteria</taxon>
        <taxon>Pseudomonadati</taxon>
        <taxon>Pseudomonadota</taxon>
        <taxon>Alphaproteobacteria</taxon>
        <taxon>Hyphomicrobiales</taxon>
        <taxon>Rhizobiaceae</taxon>
        <taxon>Rhizobium/Agrobacterium group</taxon>
        <taxon>Rhizobium</taxon>
    </lineage>
</organism>
<feature type="transmembrane region" description="Helical" evidence="1">
    <location>
        <begin position="84"/>
        <end position="103"/>
    </location>
</feature>
<dbReference type="Proteomes" id="UP000585437">
    <property type="component" value="Unassembled WGS sequence"/>
</dbReference>
<protein>
    <recommendedName>
        <fullName evidence="4">PH domain-containing protein</fullName>
    </recommendedName>
</protein>
<evidence type="ECO:0000256" key="1">
    <source>
        <dbReference type="SAM" id="Phobius"/>
    </source>
</evidence>
<keyword evidence="1" id="KW-0812">Transmembrane</keyword>
<feature type="transmembrane region" description="Helical" evidence="1">
    <location>
        <begin position="34"/>
        <end position="53"/>
    </location>
</feature>
<evidence type="ECO:0000313" key="3">
    <source>
        <dbReference type="Proteomes" id="UP000585437"/>
    </source>
</evidence>
<reference evidence="2 3" key="1">
    <citation type="submission" date="2020-08" db="EMBL/GenBank/DDBJ databases">
        <title>The Agave Microbiome: Exploring the role of microbial communities in plant adaptations to desert environments.</title>
        <authorList>
            <person name="Partida-Martinez L.P."/>
        </authorList>
    </citation>
    <scope>NUCLEOTIDE SEQUENCE [LARGE SCALE GENOMIC DNA]</scope>
    <source>
        <strain evidence="2 3">AS3.12</strain>
    </source>
</reference>
<dbReference type="EMBL" id="JACHBU010000004">
    <property type="protein sequence ID" value="MBB6508986.1"/>
    <property type="molecule type" value="Genomic_DNA"/>
</dbReference>
<name>A0A7X0JK05_9HYPH</name>
<feature type="transmembrane region" description="Helical" evidence="1">
    <location>
        <begin position="118"/>
        <end position="140"/>
    </location>
</feature>
<evidence type="ECO:0000313" key="2">
    <source>
        <dbReference type="EMBL" id="MBB6508986.1"/>
    </source>
</evidence>
<feature type="transmembrane region" description="Helical" evidence="1">
    <location>
        <begin position="7"/>
        <end position="28"/>
    </location>
</feature>
<evidence type="ECO:0008006" key="4">
    <source>
        <dbReference type="Google" id="ProtNLM"/>
    </source>
</evidence>
<dbReference type="AlphaFoldDB" id="A0A7X0JK05"/>
<comment type="caution">
    <text evidence="2">The sequence shown here is derived from an EMBL/GenBank/DDBJ whole genome shotgun (WGS) entry which is preliminary data.</text>
</comment>
<keyword evidence="1" id="KW-0472">Membrane</keyword>
<gene>
    <name evidence="2" type="ORF">F4695_002343</name>
</gene>
<sequence>MHPLPRPLSLAFFGISTFLALSGIIMVLTGFRGGWPVLALFGAGAFVFAHMLWPQTFHRRRQDAATLIARFPGPVTLYSSRVRYFSLAVGCAAFAVLLLFLLLDADPTDPPMPALRQVILWLGVGFLSLCASVMMAGVLVGQRLELDGDGFTMVTLGRRKFWRWRDVEGFKAGAMTPISVRFLPKLEMKMVVFDDVTLPETALIRMSRDATGRNSGLHDAYGLDYTQLAWLLETWREKAVAGSQAAPAAPVRDDEFVPVSAAYPNG</sequence>
<dbReference type="RefSeq" id="WP_184654753.1">
    <property type="nucleotide sequence ID" value="NZ_JACHBU010000004.1"/>
</dbReference>